<accession>A0A1E3M1D0</accession>
<dbReference type="Pfam" id="PF00135">
    <property type="entry name" value="COesterase"/>
    <property type="match status" value="1"/>
</dbReference>
<evidence type="ECO:0000256" key="4">
    <source>
        <dbReference type="SAM" id="MobiDB-lite"/>
    </source>
</evidence>
<evidence type="ECO:0000256" key="2">
    <source>
        <dbReference type="ARBA" id="ARBA00022801"/>
    </source>
</evidence>
<sequence length="531" mass="57519">MTSRRVFLAGAAVMGGISPTLALGRRTDTPTIVETSLGKIVGAAHDGIQVYKGVPYGADTRARRFLPPVSAPGWSGVRQTTGFGPRAPQPNSPGGGGFVPRRDEEPVSEDCLKLNIWTPDASRRRKRPVLVWLHGGGFINYSANSDMYDGTNLARKGDVVVVSLNHRLNLFGYLYLGTFDPAYGSSGNVGMLDIVLALEWVRDNIAAFGGDPGNVTIFGQSGGGAKCCTLMAMPAARGLFHRVWTMSGQQATGTPRDMATRNAEVVLRNAGLARGDVDGLRKLSMEQLIAASRGVYYGPVVDGAALPRDPFEPDATLSREIPLVMGNTREETTTLIGAGDPETFALSWEQLPGKIERHLKSYLGAQKPETVVALWRKLYPDYSPSDIFFAASSVIRSWRAQLLVASRRAAEPIAATRTWVYQWDWPSPVAGGKWRAPHILDIPFVFDNVAIASAITGGGAEAHALAARVSDSLLAFARTGDPNTAALPRWPTYSLARRETMLFDRVSRIANDPRGAERRFIDTIPYRQPGT</sequence>
<dbReference type="EMBL" id="MDDS01000011">
    <property type="protein sequence ID" value="ODP38870.1"/>
    <property type="molecule type" value="Genomic_DNA"/>
</dbReference>
<dbReference type="InterPro" id="IPR029058">
    <property type="entry name" value="AB_hydrolase_fold"/>
</dbReference>
<dbReference type="SUPFAM" id="SSF53474">
    <property type="entry name" value="alpha/beta-Hydrolases"/>
    <property type="match status" value="1"/>
</dbReference>
<dbReference type="EC" id="3.1.1.-" evidence="3"/>
<evidence type="ECO:0000313" key="6">
    <source>
        <dbReference type="EMBL" id="ODP38870.1"/>
    </source>
</evidence>
<comment type="similarity">
    <text evidence="1 3">Belongs to the type-B carboxylesterase/lipase family.</text>
</comment>
<dbReference type="RefSeq" id="WP_069319474.1">
    <property type="nucleotide sequence ID" value="NZ_MDDS01000011.1"/>
</dbReference>
<feature type="domain" description="Carboxylesterase type B" evidence="5">
    <location>
        <begin position="31"/>
        <end position="512"/>
    </location>
</feature>
<dbReference type="GO" id="GO:0016787">
    <property type="term" value="F:hydrolase activity"/>
    <property type="evidence" value="ECO:0007669"/>
    <property type="project" value="UniProtKB-KW"/>
</dbReference>
<evidence type="ECO:0000313" key="7">
    <source>
        <dbReference type="Proteomes" id="UP000094487"/>
    </source>
</evidence>
<gene>
    <name evidence="6" type="ORF">BFL28_13195</name>
</gene>
<dbReference type="InterPro" id="IPR002018">
    <property type="entry name" value="CarbesteraseB"/>
</dbReference>
<dbReference type="InterPro" id="IPR050309">
    <property type="entry name" value="Type-B_Carboxylest/Lipase"/>
</dbReference>
<evidence type="ECO:0000256" key="3">
    <source>
        <dbReference type="RuleBase" id="RU361235"/>
    </source>
</evidence>
<organism evidence="6 7">
    <name type="scientific">Sphingomonas turrisvirgatae</name>
    <dbReference type="NCBI Taxonomy" id="1888892"/>
    <lineage>
        <taxon>Bacteria</taxon>
        <taxon>Pseudomonadati</taxon>
        <taxon>Pseudomonadota</taxon>
        <taxon>Alphaproteobacteria</taxon>
        <taxon>Sphingomonadales</taxon>
        <taxon>Sphingomonadaceae</taxon>
        <taxon>Sphingomonas</taxon>
    </lineage>
</organism>
<dbReference type="InterPro" id="IPR019826">
    <property type="entry name" value="Carboxylesterase_B_AS"/>
</dbReference>
<dbReference type="Gene3D" id="3.40.50.1820">
    <property type="entry name" value="alpha/beta hydrolase"/>
    <property type="match status" value="1"/>
</dbReference>
<protein>
    <recommendedName>
        <fullName evidence="3">Carboxylic ester hydrolase</fullName>
        <ecNumber evidence="3">3.1.1.-</ecNumber>
    </recommendedName>
</protein>
<dbReference type="OrthoDB" id="9775851at2"/>
<evidence type="ECO:0000256" key="1">
    <source>
        <dbReference type="ARBA" id="ARBA00005964"/>
    </source>
</evidence>
<feature type="region of interest" description="Disordered" evidence="4">
    <location>
        <begin position="70"/>
        <end position="105"/>
    </location>
</feature>
<keyword evidence="2 3" id="KW-0378">Hydrolase</keyword>
<name>A0A1E3M1D0_9SPHN</name>
<dbReference type="PROSITE" id="PS00122">
    <property type="entry name" value="CARBOXYLESTERASE_B_1"/>
    <property type="match status" value="1"/>
</dbReference>
<keyword evidence="7" id="KW-1185">Reference proteome</keyword>
<comment type="caution">
    <text evidence="6">The sequence shown here is derived from an EMBL/GenBank/DDBJ whole genome shotgun (WGS) entry which is preliminary data.</text>
</comment>
<dbReference type="AlphaFoldDB" id="A0A1E3M1D0"/>
<dbReference type="PANTHER" id="PTHR11559">
    <property type="entry name" value="CARBOXYLESTERASE"/>
    <property type="match status" value="1"/>
</dbReference>
<dbReference type="Proteomes" id="UP000094487">
    <property type="component" value="Unassembled WGS sequence"/>
</dbReference>
<dbReference type="STRING" id="1888892.BFL28_13195"/>
<reference evidence="6 7" key="1">
    <citation type="submission" date="2016-08" db="EMBL/GenBank/DDBJ databases">
        <title>Draft genome of the agarase producing Sphingomonas sp. MCT13.</title>
        <authorList>
            <person name="D'Andrea M.M."/>
            <person name="Rossolini G.M."/>
            <person name="Thaller M.C."/>
        </authorList>
    </citation>
    <scope>NUCLEOTIDE SEQUENCE [LARGE SCALE GENOMIC DNA]</scope>
    <source>
        <strain evidence="6 7">MCT13</strain>
    </source>
</reference>
<evidence type="ECO:0000259" key="5">
    <source>
        <dbReference type="Pfam" id="PF00135"/>
    </source>
</evidence>
<proteinExistence type="inferred from homology"/>